<evidence type="ECO:0000256" key="6">
    <source>
        <dbReference type="ARBA" id="ARBA00022960"/>
    </source>
</evidence>
<feature type="active site" description="Nucleophile" evidence="9">
    <location>
        <position position="201"/>
    </location>
</feature>
<dbReference type="Gene3D" id="2.40.440.10">
    <property type="entry name" value="L,D-transpeptidase catalytic domain-like"/>
    <property type="match status" value="1"/>
</dbReference>
<keyword evidence="5" id="KW-0378">Hydrolase</keyword>
<dbReference type="PANTHER" id="PTHR30582">
    <property type="entry name" value="L,D-TRANSPEPTIDASE"/>
    <property type="match status" value="1"/>
</dbReference>
<keyword evidence="3" id="KW-0328">Glycosyltransferase</keyword>
<keyword evidence="8 9" id="KW-0961">Cell wall biogenesis/degradation</keyword>
<feature type="domain" description="L,D-TPase catalytic" evidence="10">
    <location>
        <begin position="91"/>
        <end position="225"/>
    </location>
</feature>
<evidence type="ECO:0000256" key="7">
    <source>
        <dbReference type="ARBA" id="ARBA00022984"/>
    </source>
</evidence>
<evidence type="ECO:0000259" key="10">
    <source>
        <dbReference type="PROSITE" id="PS52029"/>
    </source>
</evidence>
<dbReference type="CDD" id="cd16913">
    <property type="entry name" value="YkuD_like"/>
    <property type="match status" value="1"/>
</dbReference>
<dbReference type="InterPro" id="IPR005490">
    <property type="entry name" value="LD_TPept_cat_dom"/>
</dbReference>
<keyword evidence="12" id="KW-1185">Reference proteome</keyword>
<reference evidence="11 12" key="1">
    <citation type="submission" date="2020-08" db="EMBL/GenBank/DDBJ databases">
        <title>Genomic Encyclopedia of Type Strains, Phase III (KMG-III): the genomes of soil and plant-associated and newly described type strains.</title>
        <authorList>
            <person name="Whitman W."/>
        </authorList>
    </citation>
    <scope>NUCLEOTIDE SEQUENCE [LARGE SCALE GENOMIC DNA]</scope>
    <source>
        <strain evidence="11 12">CECT 8280</strain>
    </source>
</reference>
<dbReference type="Pfam" id="PF03734">
    <property type="entry name" value="YkuD"/>
    <property type="match status" value="1"/>
</dbReference>
<comment type="pathway">
    <text evidence="1 9">Cell wall biogenesis; peptidoglycan biosynthesis.</text>
</comment>
<evidence type="ECO:0000313" key="12">
    <source>
        <dbReference type="Proteomes" id="UP000542811"/>
    </source>
</evidence>
<gene>
    <name evidence="11" type="ORF">FHS25_003532</name>
</gene>
<keyword evidence="4" id="KW-0808">Transferase</keyword>
<keyword evidence="7 9" id="KW-0573">Peptidoglycan synthesis</keyword>
<evidence type="ECO:0000256" key="4">
    <source>
        <dbReference type="ARBA" id="ARBA00022679"/>
    </source>
</evidence>
<name>A0ABR6G9V1_9HYPH</name>
<evidence type="ECO:0000256" key="9">
    <source>
        <dbReference type="PROSITE-ProRule" id="PRU01373"/>
    </source>
</evidence>
<sequence length="245" mass="27325">MANEKSDLLTLRCLALRGILPMPWTRRNIVLGGLALLGAGAIRKPAFAAASSYFDGTAVDNGVTFRRTNFAKIDKQWHRQVVKYFSSEPIGTVVVDTRHHFLYVIMENKTAIRYGVGVGREGFKWFGRATIDSKSLWPRWTPPPEMRKRHPELPEFVAGGSPKNPLGPRAMYLHRDGVDTGYRFHGTLEPWSIGKDASSGCIRMFNEDAIDLYQRCPIGTAVQVLPHIADQAESATQVSQTTPVE</sequence>
<evidence type="ECO:0000256" key="3">
    <source>
        <dbReference type="ARBA" id="ARBA00022676"/>
    </source>
</evidence>
<proteinExistence type="inferred from homology"/>
<evidence type="ECO:0000256" key="8">
    <source>
        <dbReference type="ARBA" id="ARBA00023316"/>
    </source>
</evidence>
<dbReference type="EMBL" id="JACHXX010000004">
    <property type="protein sequence ID" value="MBB3163054.1"/>
    <property type="molecule type" value="Genomic_DNA"/>
</dbReference>
<comment type="caution">
    <text evidence="11">The sequence shown here is derived from an EMBL/GenBank/DDBJ whole genome shotgun (WGS) entry which is preliminary data.</text>
</comment>
<dbReference type="InterPro" id="IPR050979">
    <property type="entry name" value="LD-transpeptidase"/>
</dbReference>
<accession>A0ABR6G9V1</accession>
<keyword evidence="11" id="KW-0449">Lipoprotein</keyword>
<feature type="active site" description="Proton donor/acceptor" evidence="9">
    <location>
        <position position="185"/>
    </location>
</feature>
<dbReference type="InterPro" id="IPR038063">
    <property type="entry name" value="Transpep_catalytic_dom"/>
</dbReference>
<evidence type="ECO:0000256" key="2">
    <source>
        <dbReference type="ARBA" id="ARBA00005992"/>
    </source>
</evidence>
<dbReference type="SUPFAM" id="SSF141523">
    <property type="entry name" value="L,D-transpeptidase catalytic domain-like"/>
    <property type="match status" value="1"/>
</dbReference>
<comment type="similarity">
    <text evidence="2">Belongs to the YkuD family.</text>
</comment>
<keyword evidence="6 9" id="KW-0133">Cell shape</keyword>
<organism evidence="11 12">
    <name type="scientific">Rhizobium laguerreae</name>
    <dbReference type="NCBI Taxonomy" id="1076926"/>
    <lineage>
        <taxon>Bacteria</taxon>
        <taxon>Pseudomonadati</taxon>
        <taxon>Pseudomonadota</taxon>
        <taxon>Alphaproteobacteria</taxon>
        <taxon>Hyphomicrobiales</taxon>
        <taxon>Rhizobiaceae</taxon>
        <taxon>Rhizobium/Agrobacterium group</taxon>
        <taxon>Rhizobium</taxon>
    </lineage>
</organism>
<protein>
    <submittedName>
        <fullName evidence="11">Lipoprotein-anchoring transpeptidase ErfK/SrfK</fullName>
    </submittedName>
</protein>
<dbReference type="Proteomes" id="UP000542811">
    <property type="component" value="Unassembled WGS sequence"/>
</dbReference>
<evidence type="ECO:0000313" key="11">
    <source>
        <dbReference type="EMBL" id="MBB3163054.1"/>
    </source>
</evidence>
<dbReference type="PANTHER" id="PTHR30582:SF24">
    <property type="entry name" value="L,D-TRANSPEPTIDASE ERFK_SRFK-RELATED"/>
    <property type="match status" value="1"/>
</dbReference>
<dbReference type="PROSITE" id="PS52029">
    <property type="entry name" value="LD_TPASE"/>
    <property type="match status" value="1"/>
</dbReference>
<evidence type="ECO:0000256" key="5">
    <source>
        <dbReference type="ARBA" id="ARBA00022801"/>
    </source>
</evidence>
<evidence type="ECO:0000256" key="1">
    <source>
        <dbReference type="ARBA" id="ARBA00004752"/>
    </source>
</evidence>